<protein>
    <submittedName>
        <fullName evidence="2">Uncharacterized protein</fullName>
    </submittedName>
</protein>
<name>A0A6C0E773_9ZZZZ</name>
<organism evidence="2">
    <name type="scientific">viral metagenome</name>
    <dbReference type="NCBI Taxonomy" id="1070528"/>
    <lineage>
        <taxon>unclassified sequences</taxon>
        <taxon>metagenomes</taxon>
        <taxon>organismal metagenomes</taxon>
    </lineage>
</organism>
<dbReference type="EMBL" id="MN739745">
    <property type="protein sequence ID" value="QHT24420.1"/>
    <property type="molecule type" value="Genomic_DNA"/>
</dbReference>
<accession>A0A6C0E773</accession>
<reference evidence="2" key="1">
    <citation type="journal article" date="2020" name="Nature">
        <title>Giant virus diversity and host interactions through global metagenomics.</title>
        <authorList>
            <person name="Schulz F."/>
            <person name="Roux S."/>
            <person name="Paez-Espino D."/>
            <person name="Jungbluth S."/>
            <person name="Walsh D.A."/>
            <person name="Denef V.J."/>
            <person name="McMahon K.D."/>
            <person name="Konstantinidis K.T."/>
            <person name="Eloe-Fadrosh E.A."/>
            <person name="Kyrpides N.C."/>
            <person name="Woyke T."/>
        </authorList>
    </citation>
    <scope>NUCLEOTIDE SEQUENCE</scope>
    <source>
        <strain evidence="2">GVMAG-M-3300023179-150</strain>
    </source>
</reference>
<feature type="region of interest" description="Disordered" evidence="1">
    <location>
        <begin position="157"/>
        <end position="192"/>
    </location>
</feature>
<dbReference type="AlphaFoldDB" id="A0A6C0E773"/>
<feature type="compositionally biased region" description="Polar residues" evidence="1">
    <location>
        <begin position="1"/>
        <end position="21"/>
    </location>
</feature>
<evidence type="ECO:0000313" key="2">
    <source>
        <dbReference type="EMBL" id="QHT24420.1"/>
    </source>
</evidence>
<proteinExistence type="predicted"/>
<sequence>MATSATLQTETNPIEGNISKTPTEHVQKDPENTIDSGENTSDLKNITSTLREYVVQKMDRYNWLKGEISVLKSRIDHYQEVINVNMNYSQSTADTFTKLIASYTPELQGYEAELQSFETRIIPVLREVCEKLENKINSPNDLYAAHNKLNQLNLDKYVQDVPPPSNSNSTSTETETETETDTDTDTDTDEDD</sequence>
<feature type="region of interest" description="Disordered" evidence="1">
    <location>
        <begin position="1"/>
        <end position="40"/>
    </location>
</feature>
<feature type="compositionally biased region" description="Acidic residues" evidence="1">
    <location>
        <begin position="174"/>
        <end position="192"/>
    </location>
</feature>
<evidence type="ECO:0000256" key="1">
    <source>
        <dbReference type="SAM" id="MobiDB-lite"/>
    </source>
</evidence>
<feature type="compositionally biased region" description="Basic and acidic residues" evidence="1">
    <location>
        <begin position="22"/>
        <end position="31"/>
    </location>
</feature>